<feature type="domain" description="DUF6874" evidence="1">
    <location>
        <begin position="10"/>
        <end position="92"/>
    </location>
</feature>
<dbReference type="Pfam" id="PF21779">
    <property type="entry name" value="DUF6874"/>
    <property type="match status" value="1"/>
</dbReference>
<proteinExistence type="predicted"/>
<dbReference type="EMBL" id="LAZR01004711">
    <property type="protein sequence ID" value="KKN06257.1"/>
    <property type="molecule type" value="Genomic_DNA"/>
</dbReference>
<gene>
    <name evidence="2" type="ORF">LCGC14_1079180</name>
</gene>
<comment type="caution">
    <text evidence="2">The sequence shown here is derived from an EMBL/GenBank/DDBJ whole genome shotgun (WGS) entry which is preliminary data.</text>
</comment>
<name>A0A0F9N3D4_9ZZZZ</name>
<organism evidence="2">
    <name type="scientific">marine sediment metagenome</name>
    <dbReference type="NCBI Taxonomy" id="412755"/>
    <lineage>
        <taxon>unclassified sequences</taxon>
        <taxon>metagenomes</taxon>
        <taxon>ecological metagenomes</taxon>
    </lineage>
</organism>
<evidence type="ECO:0000259" key="1">
    <source>
        <dbReference type="Pfam" id="PF21779"/>
    </source>
</evidence>
<dbReference type="InterPro" id="IPR049239">
    <property type="entry name" value="DUF6874"/>
</dbReference>
<dbReference type="AlphaFoldDB" id="A0A0F9N3D4"/>
<evidence type="ECO:0000313" key="2">
    <source>
        <dbReference type="EMBL" id="KKN06257.1"/>
    </source>
</evidence>
<protein>
    <recommendedName>
        <fullName evidence="1">DUF6874 domain-containing protein</fullName>
    </recommendedName>
</protein>
<reference evidence="2" key="1">
    <citation type="journal article" date="2015" name="Nature">
        <title>Complex archaea that bridge the gap between prokaryotes and eukaryotes.</title>
        <authorList>
            <person name="Spang A."/>
            <person name="Saw J.H."/>
            <person name="Jorgensen S.L."/>
            <person name="Zaremba-Niedzwiedzka K."/>
            <person name="Martijn J."/>
            <person name="Lind A.E."/>
            <person name="van Eijk R."/>
            <person name="Schleper C."/>
            <person name="Guy L."/>
            <person name="Ettema T.J."/>
        </authorList>
    </citation>
    <scope>NUCLEOTIDE SEQUENCE</scope>
</reference>
<sequence>MINWEATKGEHDTIIKIAKRAVKLAQGQGVDYPTMDATMDVAAIHLNGCPLKLNELLEADDVNFAHDVFGIRRHIDRNTGELQNCFIPRYAQ</sequence>
<accession>A0A0F9N3D4</accession>